<keyword evidence="2" id="KW-0547">Nucleotide-binding</keyword>
<evidence type="ECO:0000256" key="1">
    <source>
        <dbReference type="ARBA" id="ARBA00022679"/>
    </source>
</evidence>
<feature type="binding site" evidence="2">
    <location>
        <position position="136"/>
    </location>
    <ligand>
        <name>ATP</name>
        <dbReference type="ChEBI" id="CHEBI:30616"/>
    </ligand>
</feature>
<dbReference type="Proteomes" id="UP000198995">
    <property type="component" value="Unassembled WGS sequence"/>
</dbReference>
<dbReference type="GO" id="GO:0008033">
    <property type="term" value="P:tRNA processing"/>
    <property type="evidence" value="ECO:0007669"/>
    <property type="project" value="InterPro"/>
</dbReference>
<evidence type="ECO:0000313" key="4">
    <source>
        <dbReference type="EMBL" id="SDE02581.1"/>
    </source>
</evidence>
<feature type="non-terminal residue" evidence="4">
    <location>
        <position position="215"/>
    </location>
</feature>
<feature type="binding site" evidence="2">
    <location>
        <position position="141"/>
    </location>
    <ligand>
        <name>ATP</name>
        <dbReference type="ChEBI" id="CHEBI:30616"/>
    </ligand>
</feature>
<dbReference type="PANTHER" id="PTHR43686:SF1">
    <property type="entry name" value="AMINOTRAN_5 DOMAIN-CONTAINING PROTEIN"/>
    <property type="match status" value="1"/>
</dbReference>
<accession>A0A1G6ZJA2</accession>
<proteinExistence type="predicted"/>
<name>A0A1G6ZJA2_PEPNI</name>
<dbReference type="GO" id="GO:0016740">
    <property type="term" value="F:transferase activity"/>
    <property type="evidence" value="ECO:0007669"/>
    <property type="project" value="UniProtKB-KW"/>
</dbReference>
<feature type="binding site" evidence="2">
    <location>
        <position position="41"/>
    </location>
    <ligand>
        <name>ATP</name>
        <dbReference type="ChEBI" id="CHEBI:30616"/>
    </ligand>
</feature>
<dbReference type="PIRSF" id="PIRSF004976">
    <property type="entry name" value="ATPase_YdaO"/>
    <property type="match status" value="1"/>
</dbReference>
<organism evidence="4 5">
    <name type="scientific">Peptococcus niger</name>
    <dbReference type="NCBI Taxonomy" id="2741"/>
    <lineage>
        <taxon>Bacteria</taxon>
        <taxon>Bacillati</taxon>
        <taxon>Bacillota</taxon>
        <taxon>Clostridia</taxon>
        <taxon>Eubacteriales</taxon>
        <taxon>Peptococcaceae</taxon>
        <taxon>Peptococcus</taxon>
    </lineage>
</organism>
<dbReference type="RefSeq" id="WP_091792299.1">
    <property type="nucleotide sequence ID" value="NZ_FNAF01000013.1"/>
</dbReference>
<feature type="binding site" evidence="2">
    <location>
        <begin position="35"/>
        <end position="37"/>
    </location>
    <ligand>
        <name>ATP</name>
        <dbReference type="ChEBI" id="CHEBI:30616"/>
    </ligand>
</feature>
<evidence type="ECO:0000313" key="5">
    <source>
        <dbReference type="Proteomes" id="UP000198995"/>
    </source>
</evidence>
<evidence type="ECO:0000259" key="3">
    <source>
        <dbReference type="Pfam" id="PF01171"/>
    </source>
</evidence>
<evidence type="ECO:0000256" key="2">
    <source>
        <dbReference type="PIRSR" id="PIRSR004976-51"/>
    </source>
</evidence>
<keyword evidence="2" id="KW-0067">ATP-binding</keyword>
<sequence>MKRNWRALNKELFAPMRRASRDYGLIQEGDRICVGLSGGKDSTLLLYSLAVLQRTLPVDFQVKAMSVDMGWENDYSGHKRLCAELDIPFDIVETNIGPIVFEERKEKNPCSLCARMRRGAVNNWAAENDCNKVALGHHLDDVIETLLMSLFYEGRLHTFAPYAYLSRADVTVIRPLIFVKEADIRRAVKKLDLPVMHNACPADGFTQRSKEKELI</sequence>
<protein>
    <submittedName>
        <fullName evidence="4">PP-loop family protein</fullName>
    </submittedName>
</protein>
<dbReference type="InterPro" id="IPR011063">
    <property type="entry name" value="TilS/TtcA_N"/>
</dbReference>
<keyword evidence="5" id="KW-1185">Reference proteome</keyword>
<dbReference type="InterPro" id="IPR035107">
    <property type="entry name" value="tRNA_thiolation_TtcA_Ctu1"/>
</dbReference>
<dbReference type="SUPFAM" id="SSF52402">
    <property type="entry name" value="Adenine nucleotide alpha hydrolases-like"/>
    <property type="match status" value="1"/>
</dbReference>
<feature type="domain" description="tRNA(Ile)-lysidine/2-thiocytidine synthase N-terminal" evidence="3">
    <location>
        <begin position="32"/>
        <end position="196"/>
    </location>
</feature>
<dbReference type="GO" id="GO:0005524">
    <property type="term" value="F:ATP binding"/>
    <property type="evidence" value="ECO:0007669"/>
    <property type="project" value="UniProtKB-KW"/>
</dbReference>
<dbReference type="Gene3D" id="3.40.50.620">
    <property type="entry name" value="HUPs"/>
    <property type="match status" value="1"/>
</dbReference>
<dbReference type="OrthoDB" id="9801054at2"/>
<dbReference type="Pfam" id="PF01171">
    <property type="entry name" value="ATP_bind_3"/>
    <property type="match status" value="1"/>
</dbReference>
<dbReference type="InterPro" id="IPR014729">
    <property type="entry name" value="Rossmann-like_a/b/a_fold"/>
</dbReference>
<dbReference type="EMBL" id="FNAF01000013">
    <property type="protein sequence ID" value="SDE02581.1"/>
    <property type="molecule type" value="Genomic_DNA"/>
</dbReference>
<dbReference type="STRING" id="2741.SAMN04489866_11343"/>
<dbReference type="CDD" id="cd24138">
    <property type="entry name" value="TtcA-like"/>
    <property type="match status" value="1"/>
</dbReference>
<keyword evidence="1" id="KW-0808">Transferase</keyword>
<feature type="binding site" evidence="2">
    <location>
        <position position="67"/>
    </location>
    <ligand>
        <name>ATP</name>
        <dbReference type="ChEBI" id="CHEBI:30616"/>
    </ligand>
</feature>
<dbReference type="AlphaFoldDB" id="A0A1G6ZJA2"/>
<gene>
    <name evidence="4" type="ORF">SAMN04489866_11343</name>
</gene>
<dbReference type="PANTHER" id="PTHR43686">
    <property type="entry name" value="SULFURTRANSFERASE-RELATED"/>
    <property type="match status" value="1"/>
</dbReference>
<reference evidence="4 5" key="1">
    <citation type="submission" date="2016-10" db="EMBL/GenBank/DDBJ databases">
        <authorList>
            <person name="de Groot N.N."/>
        </authorList>
    </citation>
    <scope>NUCLEOTIDE SEQUENCE [LARGE SCALE GENOMIC DNA]</scope>
    <source>
        <strain evidence="4 5">DSM 20475</strain>
    </source>
</reference>